<gene>
    <name evidence="2" type="ORF">COHA_002222</name>
</gene>
<dbReference type="SUPFAM" id="SSF52047">
    <property type="entry name" value="RNI-like"/>
    <property type="match status" value="1"/>
</dbReference>
<evidence type="ECO:0000313" key="3">
    <source>
        <dbReference type="Proteomes" id="UP001205105"/>
    </source>
</evidence>
<proteinExistence type="predicted"/>
<dbReference type="Proteomes" id="UP001205105">
    <property type="component" value="Unassembled WGS sequence"/>
</dbReference>
<organism evidence="2 3">
    <name type="scientific">Chlorella ohadii</name>
    <dbReference type="NCBI Taxonomy" id="2649997"/>
    <lineage>
        <taxon>Eukaryota</taxon>
        <taxon>Viridiplantae</taxon>
        <taxon>Chlorophyta</taxon>
        <taxon>core chlorophytes</taxon>
        <taxon>Trebouxiophyceae</taxon>
        <taxon>Chlorellales</taxon>
        <taxon>Chlorellaceae</taxon>
        <taxon>Chlorella clade</taxon>
        <taxon>Chlorella</taxon>
    </lineage>
</organism>
<name>A0AAD5DX98_9CHLO</name>
<protein>
    <submittedName>
        <fullName evidence="2">Uncharacterized protein</fullName>
    </submittedName>
</protein>
<dbReference type="GO" id="GO:0005930">
    <property type="term" value="C:axoneme"/>
    <property type="evidence" value="ECO:0007669"/>
    <property type="project" value="UniProtKB-SubCell"/>
</dbReference>
<dbReference type="Gene3D" id="3.80.10.10">
    <property type="entry name" value="Ribonuclease Inhibitor"/>
    <property type="match status" value="1"/>
</dbReference>
<comment type="subcellular location">
    <subcellularLocation>
        <location evidence="1">Cytoplasm</location>
        <location evidence="1">Cytoskeleton</location>
        <location evidence="1">Cilium axoneme</location>
    </subcellularLocation>
</comment>
<keyword evidence="3" id="KW-1185">Reference proteome</keyword>
<sequence length="229" mass="24594">MFARTNGGQVQGVPAQHPPSLNSLLAAALPPRFYLRQLELRDCCLDAVSLRQLPVLSSLQRLDVKGCWTANGMDEALRALVQAPALTSLHLRDGYLCCRVPSSDFRPGTWPAYLLAHPSLRSVTLLSSSGAKWDTEQALLPSTAAAQTVLEHLTTDGFTTVPPQLAAVTSLRSLSFCGTPFQLTPSALNTLLALPRLTSLSLPKLSASGRRMAEQLRQALPGLAVKVCI</sequence>
<accession>A0AAD5DX98</accession>
<evidence type="ECO:0000313" key="2">
    <source>
        <dbReference type="EMBL" id="KAI7844078.1"/>
    </source>
</evidence>
<comment type="caution">
    <text evidence="2">The sequence shown here is derived from an EMBL/GenBank/DDBJ whole genome shotgun (WGS) entry which is preliminary data.</text>
</comment>
<reference evidence="2" key="1">
    <citation type="submission" date="2020-11" db="EMBL/GenBank/DDBJ databases">
        <title>Chlorella ohadii genome sequencing and assembly.</title>
        <authorList>
            <person name="Murik O."/>
            <person name="Treves H."/>
            <person name="Kedem I."/>
            <person name="Shotland Y."/>
            <person name="Kaplan A."/>
        </authorList>
    </citation>
    <scope>NUCLEOTIDE SEQUENCE</scope>
    <source>
        <strain evidence="2">1</strain>
    </source>
</reference>
<dbReference type="AlphaFoldDB" id="A0AAD5DX98"/>
<evidence type="ECO:0000256" key="1">
    <source>
        <dbReference type="ARBA" id="ARBA00004430"/>
    </source>
</evidence>
<dbReference type="InterPro" id="IPR032675">
    <property type="entry name" value="LRR_dom_sf"/>
</dbReference>
<dbReference type="EMBL" id="JADXDR010000033">
    <property type="protein sequence ID" value="KAI7844078.1"/>
    <property type="molecule type" value="Genomic_DNA"/>
</dbReference>